<evidence type="ECO:0000259" key="8">
    <source>
        <dbReference type="PROSITE" id="PS50887"/>
    </source>
</evidence>
<evidence type="ECO:0000313" key="11">
    <source>
        <dbReference type="Proteomes" id="UP000216752"/>
    </source>
</evidence>
<dbReference type="CDD" id="cd01949">
    <property type="entry name" value="GGDEF"/>
    <property type="match status" value="1"/>
</dbReference>
<dbReference type="InterPro" id="IPR035965">
    <property type="entry name" value="PAS-like_dom_sf"/>
</dbReference>
<dbReference type="InterPro" id="IPR043128">
    <property type="entry name" value="Rev_trsase/Diguanyl_cyclase"/>
</dbReference>
<keyword evidence="4 7" id="KW-1133">Transmembrane helix</keyword>
<dbReference type="PROSITE" id="PS50887">
    <property type="entry name" value="GGDEF"/>
    <property type="match status" value="1"/>
</dbReference>
<gene>
    <name evidence="10" type="ORF">SPSIL_029340</name>
</gene>
<dbReference type="Pfam" id="PF08447">
    <property type="entry name" value="PAS_3"/>
    <property type="match status" value="1"/>
</dbReference>
<evidence type="ECO:0000259" key="9">
    <source>
        <dbReference type="PROSITE" id="PS51371"/>
    </source>
</evidence>
<evidence type="ECO:0000256" key="4">
    <source>
        <dbReference type="ARBA" id="ARBA00022989"/>
    </source>
</evidence>
<dbReference type="Pfam" id="PF00990">
    <property type="entry name" value="GGDEF"/>
    <property type="match status" value="1"/>
</dbReference>
<dbReference type="Gene3D" id="3.30.450.20">
    <property type="entry name" value="PAS domain"/>
    <property type="match status" value="2"/>
</dbReference>
<evidence type="ECO:0008006" key="12">
    <source>
        <dbReference type="Google" id="ProtNLM"/>
    </source>
</evidence>
<feature type="transmembrane region" description="Helical" evidence="7">
    <location>
        <begin position="20"/>
        <end position="43"/>
    </location>
</feature>
<evidence type="ECO:0000256" key="6">
    <source>
        <dbReference type="PROSITE-ProRule" id="PRU00703"/>
    </source>
</evidence>
<evidence type="ECO:0000256" key="2">
    <source>
        <dbReference type="ARBA" id="ARBA00022475"/>
    </source>
</evidence>
<accession>A0ABZ3IM47</accession>
<reference evidence="10" key="1">
    <citation type="submission" date="2024-05" db="EMBL/GenBank/DDBJ databases">
        <title>Isolation and characterization of Sporomusa carbonis sp. nov., a carboxydotrophic hydrogenogen in the genus of Sporomusa isolated from a charcoal burning pile.</title>
        <authorList>
            <person name="Boeer T."/>
            <person name="Rosenbaum F."/>
            <person name="Eysell L."/>
            <person name="Mueller V."/>
            <person name="Daniel R."/>
            <person name="Poehlein A."/>
        </authorList>
    </citation>
    <scope>NUCLEOTIDE SEQUENCE [LARGE SCALE GENOMIC DNA]</scope>
    <source>
        <strain evidence="10">DSM 10669</strain>
    </source>
</reference>
<feature type="domain" description="CBS" evidence="9">
    <location>
        <begin position="498"/>
        <end position="560"/>
    </location>
</feature>
<comment type="subcellular location">
    <subcellularLocation>
        <location evidence="1">Cell membrane</location>
        <topology evidence="1">Multi-pass membrane protein</topology>
    </subcellularLocation>
</comment>
<feature type="transmembrane region" description="Helical" evidence="7">
    <location>
        <begin position="204"/>
        <end position="223"/>
    </location>
</feature>
<dbReference type="Gene3D" id="3.10.580.10">
    <property type="entry name" value="CBS-domain"/>
    <property type="match status" value="1"/>
</dbReference>
<dbReference type="Pfam" id="PF17200">
    <property type="entry name" value="sCache_2"/>
    <property type="match status" value="1"/>
</dbReference>
<evidence type="ECO:0000256" key="1">
    <source>
        <dbReference type="ARBA" id="ARBA00004651"/>
    </source>
</evidence>
<dbReference type="SMART" id="SM01049">
    <property type="entry name" value="Cache_2"/>
    <property type="match status" value="1"/>
</dbReference>
<feature type="domain" description="GGDEF" evidence="8">
    <location>
        <begin position="584"/>
        <end position="739"/>
    </location>
</feature>
<dbReference type="SUPFAM" id="SSF55785">
    <property type="entry name" value="PYP-like sensor domain (PAS domain)"/>
    <property type="match status" value="1"/>
</dbReference>
<dbReference type="InterPro" id="IPR000160">
    <property type="entry name" value="GGDEF_dom"/>
</dbReference>
<dbReference type="CDD" id="cd04598">
    <property type="entry name" value="CBS_pair_GGDEF_EAL"/>
    <property type="match status" value="1"/>
</dbReference>
<keyword evidence="6" id="KW-0129">CBS domain</keyword>
<organism evidence="10 11">
    <name type="scientific">Sporomusa silvacetica DSM 10669</name>
    <dbReference type="NCBI Taxonomy" id="1123289"/>
    <lineage>
        <taxon>Bacteria</taxon>
        <taxon>Bacillati</taxon>
        <taxon>Bacillota</taxon>
        <taxon>Negativicutes</taxon>
        <taxon>Selenomonadales</taxon>
        <taxon>Sporomusaceae</taxon>
        <taxon>Sporomusa</taxon>
    </lineage>
</organism>
<dbReference type="InterPro" id="IPR029787">
    <property type="entry name" value="Nucleotide_cyclase"/>
</dbReference>
<dbReference type="InterPro" id="IPR046342">
    <property type="entry name" value="CBS_dom_sf"/>
</dbReference>
<dbReference type="Gene3D" id="3.30.70.270">
    <property type="match status" value="1"/>
</dbReference>
<keyword evidence="11" id="KW-1185">Reference proteome</keyword>
<keyword evidence="2" id="KW-1003">Cell membrane</keyword>
<dbReference type="PANTHER" id="PTHR45138">
    <property type="entry name" value="REGULATORY COMPONENTS OF SENSORY TRANSDUCTION SYSTEM"/>
    <property type="match status" value="1"/>
</dbReference>
<keyword evidence="5 7" id="KW-0472">Membrane</keyword>
<dbReference type="InterPro" id="IPR050469">
    <property type="entry name" value="Diguanylate_Cyclase"/>
</dbReference>
<dbReference type="PROSITE" id="PS51371">
    <property type="entry name" value="CBS"/>
    <property type="match status" value="1"/>
</dbReference>
<protein>
    <recommendedName>
        <fullName evidence="12">Diguanylate cyclase</fullName>
    </recommendedName>
</protein>
<evidence type="ECO:0000256" key="5">
    <source>
        <dbReference type="ARBA" id="ARBA00023136"/>
    </source>
</evidence>
<dbReference type="EMBL" id="CP155573">
    <property type="protein sequence ID" value="XFO66774.1"/>
    <property type="molecule type" value="Genomic_DNA"/>
</dbReference>
<evidence type="ECO:0000256" key="3">
    <source>
        <dbReference type="ARBA" id="ARBA00022692"/>
    </source>
</evidence>
<dbReference type="SMART" id="SM00267">
    <property type="entry name" value="GGDEF"/>
    <property type="match status" value="1"/>
</dbReference>
<dbReference type="PANTHER" id="PTHR45138:SF25">
    <property type="entry name" value="GGDEF DOMAIN PROTEIN"/>
    <property type="match status" value="1"/>
</dbReference>
<dbReference type="InterPro" id="IPR000644">
    <property type="entry name" value="CBS_dom"/>
</dbReference>
<dbReference type="NCBIfam" id="TIGR00254">
    <property type="entry name" value="GGDEF"/>
    <property type="match status" value="1"/>
</dbReference>
<sequence length="743" mass="84714">MNVTKFFSRKAPDWSVSIQLRTLGAVLIMLAGFGFAVSIYVHTFSEDIYATRKNGLEAIISLARNSINPVLEDKNNGKITIGDARISSTEIINQLVYNNQGVANYVFLATYEGYVLVEQPSPETVGTYQMQRKDAYGNSITKLLLEKAKAGGGFVEYYEPKLPEGKPQKKLSYVIGLPEIECYLGTGIYVDDIDESIDQLKQKLLWLGFIIITVVIILQYYFLRPLLRYQYWLSDVFKHLSKNPATINSVHMPSGFNNADTDQLLANLRLMLLNFNNHQQSIEKSAEKFRQIAYATNEVIWEWSSESRTTEWSGNIKKLIGYEPSGFGAHFEVFDDWVYQDDQKKRRQALASYFSGSGEFYTSEYRLYNSAKNEYNWVLAKGISTFDKNKAPIRFVGSINLLPERLRLNKPELKEEHVRFELGNYQTIRAIVQLTPSFNTDALVIDVKKRLDSELWQGVVVVENNKPVGLVMRDALNFQLSSQYGVSLYYGRPIRIIMDEQPLVVDMGCSLEQVSEMARNRAQAKQYDLIIVTDNGEYRGIVSVMDLLSSITDLRIMLATNANPLTRLPGNLVIEEKLKQALQQNFAAIYIDLDNFKAFNDKYGFEMGDKAIKLTASIMKEVAAEYDEKDAFLGHIGGDDFLILLYNLDYAIEWAERIIAKFDAQISSLYLQKDLERGYIMVLDRRGEKQQFPLMGISIALVDNQNHQFTNYLEVSEVAAQLKKRAKMIEGSTWVSDRRGSVI</sequence>
<evidence type="ECO:0000256" key="7">
    <source>
        <dbReference type="SAM" id="Phobius"/>
    </source>
</evidence>
<proteinExistence type="predicted"/>
<name>A0ABZ3IM47_9FIRM</name>
<dbReference type="Proteomes" id="UP000216752">
    <property type="component" value="Chromosome"/>
</dbReference>
<dbReference type="RefSeq" id="WP_094606326.1">
    <property type="nucleotide sequence ID" value="NZ_CP155573.1"/>
</dbReference>
<keyword evidence="3 7" id="KW-0812">Transmembrane</keyword>
<dbReference type="Pfam" id="PF00571">
    <property type="entry name" value="CBS"/>
    <property type="match status" value="1"/>
</dbReference>
<dbReference type="SUPFAM" id="SSF54631">
    <property type="entry name" value="CBS-domain pair"/>
    <property type="match status" value="1"/>
</dbReference>
<dbReference type="SUPFAM" id="SSF55073">
    <property type="entry name" value="Nucleotide cyclase"/>
    <property type="match status" value="1"/>
</dbReference>
<dbReference type="InterPro" id="IPR013655">
    <property type="entry name" value="PAS_fold_3"/>
</dbReference>
<dbReference type="InterPro" id="IPR033480">
    <property type="entry name" value="sCache_2"/>
</dbReference>
<evidence type="ECO:0000313" key="10">
    <source>
        <dbReference type="EMBL" id="XFO66774.1"/>
    </source>
</evidence>